<feature type="compositionally biased region" description="Basic and acidic residues" evidence="1">
    <location>
        <begin position="31"/>
        <end position="48"/>
    </location>
</feature>
<dbReference type="InterPro" id="IPR005186">
    <property type="entry name" value="FlaG"/>
</dbReference>
<dbReference type="Pfam" id="PF03646">
    <property type="entry name" value="FlaG"/>
    <property type="match status" value="1"/>
</dbReference>
<dbReference type="KEGG" id="pspi:PS2015_2004"/>
<protein>
    <submittedName>
        <fullName evidence="2">Flagellin protein FlaG</fullName>
    </submittedName>
</protein>
<gene>
    <name evidence="2" type="ORF">PS2015_2004</name>
</gene>
<dbReference type="PANTHER" id="PTHR37166">
    <property type="entry name" value="PROTEIN FLAG"/>
    <property type="match status" value="1"/>
</dbReference>
<proteinExistence type="predicted"/>
<evidence type="ECO:0000256" key="1">
    <source>
        <dbReference type="SAM" id="MobiDB-lite"/>
    </source>
</evidence>
<accession>A0A0S2KEP4</accession>
<sequence length="158" mass="17899">MSEISITRFQPAPVTRGKVNSVESVENDLDANPKRRNPQEDVHKDSQHKGSGNKQQQRQESQPAQRFTSATPGAKSMLSEPPLEDGELEQAVSRLNEYVQTVKRDLIFDIDPENQEPSVTVVDRESRKVLRQFDSKEALELAKKLESQEPISLFKTQV</sequence>
<keyword evidence="2" id="KW-0282">Flagellum</keyword>
<dbReference type="InterPro" id="IPR035924">
    <property type="entry name" value="FlaG-like_sf"/>
</dbReference>
<dbReference type="Proteomes" id="UP000065641">
    <property type="component" value="Chromosome"/>
</dbReference>
<dbReference type="PANTHER" id="PTHR37166:SF1">
    <property type="entry name" value="PROTEIN FLAG"/>
    <property type="match status" value="1"/>
</dbReference>
<evidence type="ECO:0000313" key="2">
    <source>
        <dbReference type="EMBL" id="ALO46645.1"/>
    </source>
</evidence>
<organism evidence="2 3">
    <name type="scientific">Pseudohongiella spirulinae</name>
    <dbReference type="NCBI Taxonomy" id="1249552"/>
    <lineage>
        <taxon>Bacteria</taxon>
        <taxon>Pseudomonadati</taxon>
        <taxon>Pseudomonadota</taxon>
        <taxon>Gammaproteobacteria</taxon>
        <taxon>Pseudomonadales</taxon>
        <taxon>Pseudohongiellaceae</taxon>
        <taxon>Pseudohongiella</taxon>
    </lineage>
</organism>
<dbReference type="AlphaFoldDB" id="A0A0S2KEP4"/>
<dbReference type="STRING" id="1249552.PS2015_2004"/>
<feature type="compositionally biased region" description="Low complexity" evidence="1">
    <location>
        <begin position="55"/>
        <end position="65"/>
    </location>
</feature>
<name>A0A0S2KEP4_9GAMM</name>
<reference evidence="2 3" key="1">
    <citation type="submission" date="2015-11" db="EMBL/GenBank/DDBJ databases">
        <authorList>
            <person name="Zhang Y."/>
            <person name="Guo Z."/>
        </authorList>
    </citation>
    <scope>NUCLEOTIDE SEQUENCE [LARGE SCALE GENOMIC DNA]</scope>
    <source>
        <strain evidence="2 3">KCTC 32221</strain>
    </source>
</reference>
<keyword evidence="3" id="KW-1185">Reference proteome</keyword>
<keyword evidence="2" id="KW-0969">Cilium</keyword>
<dbReference type="RefSeq" id="WP_058022115.1">
    <property type="nucleotide sequence ID" value="NZ_CP013189.1"/>
</dbReference>
<evidence type="ECO:0000313" key="3">
    <source>
        <dbReference type="Proteomes" id="UP000065641"/>
    </source>
</evidence>
<feature type="region of interest" description="Disordered" evidence="1">
    <location>
        <begin position="1"/>
        <end position="90"/>
    </location>
</feature>
<dbReference type="Gene3D" id="3.30.160.170">
    <property type="entry name" value="FlaG-like"/>
    <property type="match status" value="1"/>
</dbReference>
<dbReference type="EMBL" id="CP013189">
    <property type="protein sequence ID" value="ALO46645.1"/>
    <property type="molecule type" value="Genomic_DNA"/>
</dbReference>
<keyword evidence="2" id="KW-0966">Cell projection</keyword>
<dbReference type="SUPFAM" id="SSF160214">
    <property type="entry name" value="FlaG-like"/>
    <property type="match status" value="1"/>
</dbReference>